<sequence length="120" mass="13909">MGTIGTSVHDFIITKVNNKIVLTQLVRKGLFFGQLGVEHYSAFKVELAYWHHNSSDRTRIVIVIAGLSCISISVHDYMFKRHANRKKQIFHLFLSAVTKKSSDQNHFLKFVYLIKFKIKN</sequence>
<keyword evidence="1" id="KW-0812">Transmembrane</keyword>
<keyword evidence="1" id="KW-0472">Membrane</keyword>
<comment type="caution">
    <text evidence="2">The sequence shown here is derived from an EMBL/GenBank/DDBJ whole genome shotgun (WGS) entry which is preliminary data.</text>
</comment>
<dbReference type="EMBL" id="REGN01012716">
    <property type="protein sequence ID" value="RMZ94942.1"/>
    <property type="molecule type" value="Genomic_DNA"/>
</dbReference>
<evidence type="ECO:0000313" key="2">
    <source>
        <dbReference type="EMBL" id="RMZ94942.1"/>
    </source>
</evidence>
<accession>A0A3M7P7B0</accession>
<dbReference type="Proteomes" id="UP000276133">
    <property type="component" value="Unassembled WGS sequence"/>
</dbReference>
<protein>
    <submittedName>
        <fullName evidence="2">Uncharacterized protein</fullName>
    </submittedName>
</protein>
<feature type="transmembrane region" description="Helical" evidence="1">
    <location>
        <begin position="60"/>
        <end position="79"/>
    </location>
</feature>
<evidence type="ECO:0000313" key="3">
    <source>
        <dbReference type="Proteomes" id="UP000276133"/>
    </source>
</evidence>
<evidence type="ECO:0000256" key="1">
    <source>
        <dbReference type="SAM" id="Phobius"/>
    </source>
</evidence>
<dbReference type="AlphaFoldDB" id="A0A3M7P7B0"/>
<organism evidence="2 3">
    <name type="scientific">Brachionus plicatilis</name>
    <name type="common">Marine rotifer</name>
    <name type="synonym">Brachionus muelleri</name>
    <dbReference type="NCBI Taxonomy" id="10195"/>
    <lineage>
        <taxon>Eukaryota</taxon>
        <taxon>Metazoa</taxon>
        <taxon>Spiralia</taxon>
        <taxon>Gnathifera</taxon>
        <taxon>Rotifera</taxon>
        <taxon>Eurotatoria</taxon>
        <taxon>Monogononta</taxon>
        <taxon>Pseudotrocha</taxon>
        <taxon>Ploima</taxon>
        <taxon>Brachionidae</taxon>
        <taxon>Brachionus</taxon>
    </lineage>
</organism>
<keyword evidence="3" id="KW-1185">Reference proteome</keyword>
<gene>
    <name evidence="2" type="ORF">BpHYR1_027200</name>
</gene>
<reference evidence="2 3" key="1">
    <citation type="journal article" date="2018" name="Sci. Rep.">
        <title>Genomic signatures of local adaptation to the degree of environmental predictability in rotifers.</title>
        <authorList>
            <person name="Franch-Gras L."/>
            <person name="Hahn C."/>
            <person name="Garcia-Roger E.M."/>
            <person name="Carmona M.J."/>
            <person name="Serra M."/>
            <person name="Gomez A."/>
        </authorList>
    </citation>
    <scope>NUCLEOTIDE SEQUENCE [LARGE SCALE GENOMIC DNA]</scope>
    <source>
        <strain evidence="2">HYR1</strain>
    </source>
</reference>
<name>A0A3M7P7B0_BRAPC</name>
<proteinExistence type="predicted"/>
<keyword evidence="1" id="KW-1133">Transmembrane helix</keyword>